<evidence type="ECO:0000256" key="8">
    <source>
        <dbReference type="ARBA" id="ARBA00048679"/>
    </source>
</evidence>
<keyword evidence="4" id="KW-0547">Nucleotide-binding</keyword>
<dbReference type="GO" id="GO:0005524">
    <property type="term" value="F:ATP binding"/>
    <property type="evidence" value="ECO:0007669"/>
    <property type="project" value="UniProtKB-UniRule"/>
</dbReference>
<evidence type="ECO:0000256" key="2">
    <source>
        <dbReference type="ARBA" id="ARBA00022527"/>
    </source>
</evidence>
<comment type="catalytic activity">
    <reaction evidence="8">
        <text>L-seryl-[protein] + ATP = O-phospho-L-seryl-[protein] + ADP + H(+)</text>
        <dbReference type="Rhea" id="RHEA:17989"/>
        <dbReference type="Rhea" id="RHEA-COMP:9863"/>
        <dbReference type="Rhea" id="RHEA-COMP:11604"/>
        <dbReference type="ChEBI" id="CHEBI:15378"/>
        <dbReference type="ChEBI" id="CHEBI:29999"/>
        <dbReference type="ChEBI" id="CHEBI:30616"/>
        <dbReference type="ChEBI" id="CHEBI:83421"/>
        <dbReference type="ChEBI" id="CHEBI:456216"/>
        <dbReference type="EC" id="2.7.11.1"/>
    </reaction>
</comment>
<dbReference type="GO" id="GO:0050321">
    <property type="term" value="F:tau-protein kinase activity"/>
    <property type="evidence" value="ECO:0007669"/>
    <property type="project" value="TreeGrafter"/>
</dbReference>
<reference evidence="10" key="1">
    <citation type="submission" date="2020-11" db="EMBL/GenBank/DDBJ databases">
        <authorList>
            <person name="Tran Van P."/>
        </authorList>
    </citation>
    <scope>NUCLEOTIDE SEQUENCE</scope>
</reference>
<dbReference type="InterPro" id="IPR011009">
    <property type="entry name" value="Kinase-like_dom_sf"/>
</dbReference>
<dbReference type="EMBL" id="OB660202">
    <property type="protein sequence ID" value="CAD7223448.1"/>
    <property type="molecule type" value="Genomic_DNA"/>
</dbReference>
<dbReference type="AlphaFoldDB" id="A0A7R8W5P6"/>
<gene>
    <name evidence="10" type="ORF">CTOB1V02_LOCUS1432</name>
</gene>
<keyword evidence="5" id="KW-0418">Kinase</keyword>
<keyword evidence="6" id="KW-0067">ATP-binding</keyword>
<proteinExistence type="predicted"/>
<comment type="catalytic activity">
    <reaction evidence="7">
        <text>L-threonyl-[protein] + ATP = O-phospho-L-threonyl-[protein] + ADP + H(+)</text>
        <dbReference type="Rhea" id="RHEA:46608"/>
        <dbReference type="Rhea" id="RHEA-COMP:11060"/>
        <dbReference type="Rhea" id="RHEA-COMP:11605"/>
        <dbReference type="ChEBI" id="CHEBI:15378"/>
        <dbReference type="ChEBI" id="CHEBI:30013"/>
        <dbReference type="ChEBI" id="CHEBI:30616"/>
        <dbReference type="ChEBI" id="CHEBI:61977"/>
        <dbReference type="ChEBI" id="CHEBI:456216"/>
        <dbReference type="EC" id="2.7.11.1"/>
    </reaction>
</comment>
<name>A0A7R8W5P6_9CRUS</name>
<dbReference type="Gene3D" id="1.10.510.10">
    <property type="entry name" value="Transferase(Phosphotransferase) domain 1"/>
    <property type="match status" value="1"/>
</dbReference>
<evidence type="ECO:0000259" key="9">
    <source>
        <dbReference type="PROSITE" id="PS50011"/>
    </source>
</evidence>
<dbReference type="GO" id="GO:0005737">
    <property type="term" value="C:cytoplasm"/>
    <property type="evidence" value="ECO:0007669"/>
    <property type="project" value="TreeGrafter"/>
</dbReference>
<protein>
    <recommendedName>
        <fullName evidence="1">non-specific serine/threonine protein kinase</fullName>
        <ecNumber evidence="1">2.7.11.1</ecNumber>
    </recommendedName>
</protein>
<keyword evidence="3" id="KW-0808">Transferase</keyword>
<evidence type="ECO:0000256" key="5">
    <source>
        <dbReference type="ARBA" id="ARBA00022777"/>
    </source>
</evidence>
<organism evidence="10">
    <name type="scientific">Cyprideis torosa</name>
    <dbReference type="NCBI Taxonomy" id="163714"/>
    <lineage>
        <taxon>Eukaryota</taxon>
        <taxon>Metazoa</taxon>
        <taxon>Ecdysozoa</taxon>
        <taxon>Arthropoda</taxon>
        <taxon>Crustacea</taxon>
        <taxon>Oligostraca</taxon>
        <taxon>Ostracoda</taxon>
        <taxon>Podocopa</taxon>
        <taxon>Podocopida</taxon>
        <taxon>Cytherocopina</taxon>
        <taxon>Cytheroidea</taxon>
        <taxon>Cytherideidae</taxon>
        <taxon>Cyprideis</taxon>
    </lineage>
</organism>
<evidence type="ECO:0000256" key="6">
    <source>
        <dbReference type="ARBA" id="ARBA00022840"/>
    </source>
</evidence>
<dbReference type="FunFam" id="1.10.510.10:FF:000571">
    <property type="entry name" value="Maternal embryonic leucine zipper kinase"/>
    <property type="match status" value="1"/>
</dbReference>
<dbReference type="PROSITE" id="PS00108">
    <property type="entry name" value="PROTEIN_KINASE_ST"/>
    <property type="match status" value="1"/>
</dbReference>
<evidence type="ECO:0000256" key="4">
    <source>
        <dbReference type="ARBA" id="ARBA00022741"/>
    </source>
</evidence>
<accession>A0A7R8W5P6</accession>
<dbReference type="PROSITE" id="PS00107">
    <property type="entry name" value="PROTEIN_KINASE_ATP"/>
    <property type="match status" value="1"/>
</dbReference>
<dbReference type="GO" id="GO:0035556">
    <property type="term" value="P:intracellular signal transduction"/>
    <property type="evidence" value="ECO:0007669"/>
    <property type="project" value="TreeGrafter"/>
</dbReference>
<dbReference type="SUPFAM" id="SSF56112">
    <property type="entry name" value="Protein kinase-like (PK-like)"/>
    <property type="match status" value="1"/>
</dbReference>
<evidence type="ECO:0000313" key="10">
    <source>
        <dbReference type="EMBL" id="CAD7223448.1"/>
    </source>
</evidence>
<dbReference type="GO" id="GO:0000226">
    <property type="term" value="P:microtubule cytoskeleton organization"/>
    <property type="evidence" value="ECO:0007669"/>
    <property type="project" value="TreeGrafter"/>
</dbReference>
<dbReference type="PANTHER" id="PTHR24346:SF49">
    <property type="entry name" value="NIM1 SERINE_THREONINE PROTEIN KINASE"/>
    <property type="match status" value="1"/>
</dbReference>
<dbReference type="InterPro" id="IPR000719">
    <property type="entry name" value="Prot_kinase_dom"/>
</dbReference>
<dbReference type="InterPro" id="IPR008271">
    <property type="entry name" value="Ser/Thr_kinase_AS"/>
</dbReference>
<keyword evidence="2" id="KW-0723">Serine/threonine-protein kinase</keyword>
<dbReference type="SMART" id="SM00220">
    <property type="entry name" value="S_TKc"/>
    <property type="match status" value="1"/>
</dbReference>
<dbReference type="Pfam" id="PF00069">
    <property type="entry name" value="Pkinase"/>
    <property type="match status" value="1"/>
</dbReference>
<dbReference type="OrthoDB" id="193931at2759"/>
<dbReference type="PANTHER" id="PTHR24346">
    <property type="entry name" value="MAP/MICROTUBULE AFFINITY-REGULATING KINASE"/>
    <property type="match status" value="1"/>
</dbReference>
<evidence type="ECO:0000256" key="7">
    <source>
        <dbReference type="ARBA" id="ARBA00047899"/>
    </source>
</evidence>
<evidence type="ECO:0000256" key="3">
    <source>
        <dbReference type="ARBA" id="ARBA00022679"/>
    </source>
</evidence>
<dbReference type="FunFam" id="3.30.200.20:FF:000003">
    <property type="entry name" value="Non-specific serine/threonine protein kinase"/>
    <property type="match status" value="1"/>
</dbReference>
<sequence>MVASATFLSPSPPATTFSSSSSASLFLHSAQTAPAFRRISYSYYGRKSSADSCYSSNDGGSRRTSLDSTIYAAMSPYERTLYDLSHNEQWIRDAALGKRVGFYRFKGDLGSGNFSQVRLAFHTLTKAKVAIKILDKTKLDEKTRRMLRREIISMDVLQHPHLIPLFEVVETLSKVHLVMEYARGGELYRKISLEGKLNEGSARSVYAQVMSAVEHMHSKNFFHRDIKAENVFYVGPDQVKLGDFGFSILANTPDQQLKTFCGSPPYAAPELFQDDSYLGGPVDIWASGVLLFFIVTGSMPFQANTVSGMKKLILEGKFDVPPFVSKDCGNLIRGILKQRPSERHTMQDIKSHSWIHHKSIWSRRPSLSSPTHQNHVDEKHWPRTVQDVRLADPDDVATEMERLGITKEMLEAETDRGARSSLIGIHRILSHTLHIRGNPPTLSPGTMTRIASAKAESDDNAGSGGGGRASEQPIKKVVTSSPTRSIQEKDGSSKKLTRHLTKDKLIKLQSAVKSKACSIL</sequence>
<feature type="domain" description="Protein kinase" evidence="9">
    <location>
        <begin position="103"/>
        <end position="355"/>
    </location>
</feature>
<dbReference type="PROSITE" id="PS50011">
    <property type="entry name" value="PROTEIN_KINASE_DOM"/>
    <property type="match status" value="1"/>
</dbReference>
<evidence type="ECO:0000256" key="1">
    <source>
        <dbReference type="ARBA" id="ARBA00012513"/>
    </source>
</evidence>
<dbReference type="EC" id="2.7.11.1" evidence="1"/>
<dbReference type="InterPro" id="IPR017441">
    <property type="entry name" value="Protein_kinase_ATP_BS"/>
</dbReference>